<feature type="signal peptide" evidence="2">
    <location>
        <begin position="1"/>
        <end position="17"/>
    </location>
</feature>
<sequence length="264" mass="27493">MKRLHLIATCASLIAVAAVGCSHPKNDEDTLNPAVDKPAPTATSQQAAAGDPTAPPAAAPTSSAAPATPPPPAVVAPGKVDGLLLSLDDVSGIISGTLNYEQKFKTPLQPYALGNQSACAVLFGLNTSAVGKDFTTFRALRQQESKDNYSHVVEQEVASYADAASATTAFQNAFKSVDQCNNVTVHRPTDNAGTSWQFQVQPGDPASAYWHNTELTNNNADGWGCAHGARVKNNVIFAVRVCQRGDSGAAVPTILDRLGNSIPA</sequence>
<organism evidence="4 5">
    <name type="scientific">Candidatus Mycobacterium wuenschmannii</name>
    <dbReference type="NCBI Taxonomy" id="3027808"/>
    <lineage>
        <taxon>Bacteria</taxon>
        <taxon>Bacillati</taxon>
        <taxon>Actinomycetota</taxon>
        <taxon>Actinomycetes</taxon>
        <taxon>Mycobacteriales</taxon>
        <taxon>Mycobacteriaceae</taxon>
        <taxon>Mycobacterium</taxon>
    </lineage>
</organism>
<evidence type="ECO:0000259" key="3">
    <source>
        <dbReference type="Pfam" id="PF14032"/>
    </source>
</evidence>
<evidence type="ECO:0000256" key="2">
    <source>
        <dbReference type="SAM" id="SignalP"/>
    </source>
</evidence>
<dbReference type="Pfam" id="PF14032">
    <property type="entry name" value="PknH_C"/>
    <property type="match status" value="1"/>
</dbReference>
<name>A0ABY8W026_9MYCO</name>
<evidence type="ECO:0000313" key="5">
    <source>
        <dbReference type="Proteomes" id="UP001236585"/>
    </source>
</evidence>
<reference evidence="4 5" key="1">
    <citation type="journal article" date="2023" name="Microbiol. Resour. Announc.">
        <title>Complete Genome Sequence of Mycobacterium wuenschmanii, a novel Nontuberculous Mycobacterium Isolated from a captive population of Amazon Milk Frogs.</title>
        <authorList>
            <person name="Hicks J."/>
            <person name="Zeineldin M."/>
            <person name="Ward H."/>
            <person name="Wuenschmann A."/>
            <person name="Camp P."/>
            <person name="Farrell D."/>
            <person name="Lehman K."/>
            <person name="Thacker T."/>
            <person name="Cuthbert E."/>
        </authorList>
    </citation>
    <scope>NUCLEOTIDE SEQUENCE [LARGE SCALE GENOMIC DNA]</scope>
    <source>
        <strain evidence="4 5">Wuenschmanii</strain>
    </source>
</reference>
<keyword evidence="2" id="KW-0732">Signal</keyword>
<accession>A0ABY8W026</accession>
<gene>
    <name evidence="4" type="ORF">PT015_06455</name>
</gene>
<dbReference type="RefSeq" id="WP_285189689.1">
    <property type="nucleotide sequence ID" value="NZ_CP126981.1"/>
</dbReference>
<evidence type="ECO:0000256" key="1">
    <source>
        <dbReference type="SAM" id="MobiDB-lite"/>
    </source>
</evidence>
<feature type="region of interest" description="Disordered" evidence="1">
    <location>
        <begin position="28"/>
        <end position="73"/>
    </location>
</feature>
<dbReference type="Gene3D" id="3.40.1000.70">
    <property type="entry name" value="PknH-like extracellular domain"/>
    <property type="match status" value="1"/>
</dbReference>
<feature type="chain" id="PRO_5046016152" evidence="2">
    <location>
        <begin position="18"/>
        <end position="264"/>
    </location>
</feature>
<dbReference type="EMBL" id="CP126981">
    <property type="protein sequence ID" value="WIM89102.1"/>
    <property type="molecule type" value="Genomic_DNA"/>
</dbReference>
<feature type="domain" description="PknH-like extracellular" evidence="3">
    <location>
        <begin position="75"/>
        <end position="257"/>
    </location>
</feature>
<protein>
    <submittedName>
        <fullName evidence="4">Sensor domain-containing protein</fullName>
    </submittedName>
</protein>
<dbReference type="InterPro" id="IPR038232">
    <property type="entry name" value="PknH-like_Extracell_sf"/>
</dbReference>
<evidence type="ECO:0000313" key="4">
    <source>
        <dbReference type="EMBL" id="WIM89102.1"/>
    </source>
</evidence>
<dbReference type="Proteomes" id="UP001236585">
    <property type="component" value="Chromosome"/>
</dbReference>
<keyword evidence="5" id="KW-1185">Reference proteome</keyword>
<feature type="compositionally biased region" description="Low complexity" evidence="1">
    <location>
        <begin position="38"/>
        <end position="52"/>
    </location>
</feature>
<dbReference type="PROSITE" id="PS51257">
    <property type="entry name" value="PROKAR_LIPOPROTEIN"/>
    <property type="match status" value="1"/>
</dbReference>
<dbReference type="InterPro" id="IPR026954">
    <property type="entry name" value="PknH-like_Extracell"/>
</dbReference>
<proteinExistence type="predicted"/>